<dbReference type="AlphaFoldDB" id="A0A0D8J2J8"/>
<name>A0A0D8J2J8_9FIRM</name>
<evidence type="ECO:0000313" key="6">
    <source>
        <dbReference type="Proteomes" id="UP000032483"/>
    </source>
</evidence>
<evidence type="ECO:0000313" key="1">
    <source>
        <dbReference type="EMBL" id="KJF40974.1"/>
    </source>
</evidence>
<comment type="caution">
    <text evidence="1">The sequence shown here is derived from an EMBL/GenBank/DDBJ whole genome shotgun (WGS) entry which is preliminary data.</text>
</comment>
<evidence type="ECO:0000313" key="2">
    <source>
        <dbReference type="EMBL" id="KUE75080.1"/>
    </source>
</evidence>
<evidence type="ECO:0000313" key="3">
    <source>
        <dbReference type="EMBL" id="MST92542.1"/>
    </source>
</evidence>
<dbReference type="CDD" id="cd02980">
    <property type="entry name" value="TRX_Fd_family"/>
    <property type="match status" value="1"/>
</dbReference>
<dbReference type="EMBL" id="VUNJ01000012">
    <property type="protein sequence ID" value="MST92542.1"/>
    <property type="molecule type" value="Genomic_DNA"/>
</dbReference>
<evidence type="ECO:0000313" key="8">
    <source>
        <dbReference type="Proteomes" id="UP000431913"/>
    </source>
</evidence>
<dbReference type="SUPFAM" id="SSF52833">
    <property type="entry name" value="Thioredoxin-like"/>
    <property type="match status" value="1"/>
</dbReference>
<sequence length="122" mass="13234">MKSLEELAAIRDKMKQTVNTREAAHDSTRVVVGMATCGIAAGARPVLNAFTEEVARRDLHGVLVTQTGCIGICQYEPVVEITCPGQEKVTYVKMTPEKVARVVSEHLVGGHPVTEYTIGNVR</sequence>
<evidence type="ECO:0000313" key="5">
    <source>
        <dbReference type="EMBL" id="MTS51186.1"/>
    </source>
</evidence>
<reference evidence="2 7" key="2">
    <citation type="submission" date="2015-10" db="EMBL/GenBank/DDBJ databases">
        <title>A novel member of the family Ruminococcaceae isolated from human faeces.</title>
        <authorList>
            <person name="Shkoporov A.N."/>
            <person name="Chaplin A.V."/>
            <person name="Motuzova O.V."/>
            <person name="Kafarskaia L.I."/>
            <person name="Efimov B.A."/>
        </authorList>
    </citation>
    <scope>NUCLEOTIDE SEQUENCE [LARGE SCALE GENOMIC DNA]</scope>
    <source>
        <strain evidence="2 7">668</strain>
    </source>
</reference>
<reference evidence="3 8" key="4">
    <citation type="submission" date="2019-08" db="EMBL/GenBank/DDBJ databases">
        <title>In-depth cultivation of the pig gut microbiome towards novel bacterial diversity and tailored functional studies.</title>
        <authorList>
            <person name="Wylensek D."/>
            <person name="Hitch T.C.A."/>
            <person name="Clavel T."/>
        </authorList>
    </citation>
    <scope>NUCLEOTIDE SEQUENCE [LARGE SCALE GENOMIC DNA]</scope>
    <source>
        <strain evidence="3 8">WCA3-601-WT-6J</strain>
    </source>
</reference>
<reference evidence="1" key="1">
    <citation type="submission" date="2015-02" db="EMBL/GenBank/DDBJ databases">
        <title>A novel member of the family Ruminococcaceae isolated from human feces.</title>
        <authorList>
            <person name="Shkoporov A.N."/>
            <person name="Chaplin A.V."/>
            <person name="Motuzova O.V."/>
            <person name="Kafarskaia L.I."/>
            <person name="Khokhlova E.V."/>
            <person name="Efimov B.A."/>
        </authorList>
    </citation>
    <scope>NUCLEOTIDE SEQUENCE [LARGE SCALE GENOMIC DNA]</scope>
    <source>
        <strain evidence="1">585-1</strain>
    </source>
</reference>
<dbReference type="Gene3D" id="3.40.30.10">
    <property type="entry name" value="Glutaredoxin"/>
    <property type="match status" value="1"/>
</dbReference>
<dbReference type="GeneID" id="42855790"/>
<protein>
    <submittedName>
        <fullName evidence="1 3">Ferredoxin</fullName>
    </submittedName>
</protein>
<organism evidence="1 6">
    <name type="scientific">Ruthenibacterium lactatiformans</name>
    <dbReference type="NCBI Taxonomy" id="1550024"/>
    <lineage>
        <taxon>Bacteria</taxon>
        <taxon>Bacillati</taxon>
        <taxon>Bacillota</taxon>
        <taxon>Clostridia</taxon>
        <taxon>Eubacteriales</taxon>
        <taxon>Oscillospiraceae</taxon>
        <taxon>Ruthenibacterium</taxon>
    </lineage>
</organism>
<dbReference type="PATRIC" id="fig|1550024.3.peg.888"/>
<accession>A0A0D8J2J8</accession>
<dbReference type="EMBL" id="WMZU01000048">
    <property type="protein sequence ID" value="MTS29079.1"/>
    <property type="molecule type" value="Genomic_DNA"/>
</dbReference>
<dbReference type="Proteomes" id="UP000449193">
    <property type="component" value="Unassembled WGS sequence"/>
</dbReference>
<dbReference type="EMBL" id="WMZR01000006">
    <property type="protein sequence ID" value="MTS51186.1"/>
    <property type="molecule type" value="Genomic_DNA"/>
</dbReference>
<dbReference type="EMBL" id="JXXK01000003">
    <property type="protein sequence ID" value="KJF40974.1"/>
    <property type="molecule type" value="Genomic_DNA"/>
</dbReference>
<evidence type="ECO:0000313" key="9">
    <source>
        <dbReference type="Proteomes" id="UP000449193"/>
    </source>
</evidence>
<dbReference type="Proteomes" id="UP000472755">
    <property type="component" value="Unassembled WGS sequence"/>
</dbReference>
<dbReference type="EMBL" id="LMUA01000030">
    <property type="protein sequence ID" value="KUE75080.1"/>
    <property type="molecule type" value="Genomic_DNA"/>
</dbReference>
<dbReference type="Proteomes" id="UP000053433">
    <property type="component" value="Unassembled WGS sequence"/>
</dbReference>
<dbReference type="InterPro" id="IPR036249">
    <property type="entry name" value="Thioredoxin-like_sf"/>
</dbReference>
<accession>A0A0W7TMP2</accession>
<dbReference type="Proteomes" id="UP000032483">
    <property type="component" value="Unassembled WGS sequence"/>
</dbReference>
<keyword evidence="6" id="KW-1185">Reference proteome</keyword>
<evidence type="ECO:0000313" key="10">
    <source>
        <dbReference type="Proteomes" id="UP000472755"/>
    </source>
</evidence>
<evidence type="ECO:0000313" key="4">
    <source>
        <dbReference type="EMBL" id="MTS29079.1"/>
    </source>
</evidence>
<dbReference type="RefSeq" id="WP_009321795.1">
    <property type="nucleotide sequence ID" value="NZ_CAOJUJ010000036.1"/>
</dbReference>
<evidence type="ECO:0000313" key="7">
    <source>
        <dbReference type="Proteomes" id="UP000053433"/>
    </source>
</evidence>
<proteinExistence type="predicted"/>
<dbReference type="Proteomes" id="UP000431913">
    <property type="component" value="Unassembled WGS sequence"/>
</dbReference>
<reference evidence="9 10" key="3">
    <citation type="journal article" date="2019" name="Nat. Med.">
        <title>A library of human gut bacterial isolates paired with longitudinal multiomics data enables mechanistic microbiome research.</title>
        <authorList>
            <person name="Poyet M."/>
            <person name="Groussin M."/>
            <person name="Gibbons S.M."/>
            <person name="Avila-Pacheco J."/>
            <person name="Jiang X."/>
            <person name="Kearney S.M."/>
            <person name="Perrotta A.R."/>
            <person name="Berdy B."/>
            <person name="Zhao S."/>
            <person name="Lieberman T.D."/>
            <person name="Swanson P.K."/>
            <person name="Smith M."/>
            <person name="Roesemann S."/>
            <person name="Alexander J.E."/>
            <person name="Rich S.A."/>
            <person name="Livny J."/>
            <person name="Vlamakis H."/>
            <person name="Clish C."/>
            <person name="Bullock K."/>
            <person name="Deik A."/>
            <person name="Scott J."/>
            <person name="Pierce K.A."/>
            <person name="Xavier R.J."/>
            <person name="Alm E.J."/>
        </authorList>
    </citation>
    <scope>NUCLEOTIDE SEQUENCE [LARGE SCALE GENOMIC DNA]</scope>
    <source>
        <strain evidence="4 10">BIOML-A4</strain>
        <strain evidence="5 9">BIOML-A7</strain>
    </source>
</reference>
<gene>
    <name evidence="2" type="ORF">ASJ35_15650</name>
    <name evidence="3" type="ORF">FYJ76_11470</name>
    <name evidence="5" type="ORF">GMD52_06505</name>
    <name evidence="4" type="ORF">GMD59_17585</name>
    <name evidence="1" type="ORF">TQ39_03960</name>
</gene>